<name>A0A231GXQ1_9NOCA</name>
<gene>
    <name evidence="2" type="ORF">B7C42_06501</name>
</gene>
<evidence type="ECO:0000313" key="2">
    <source>
        <dbReference type="EMBL" id="OXR41358.1"/>
    </source>
</evidence>
<protein>
    <recommendedName>
        <fullName evidence="4">Integral membrane protein</fullName>
    </recommendedName>
</protein>
<feature type="transmembrane region" description="Helical" evidence="1">
    <location>
        <begin position="42"/>
        <end position="58"/>
    </location>
</feature>
<dbReference type="Proteomes" id="UP000215506">
    <property type="component" value="Unassembled WGS sequence"/>
</dbReference>
<comment type="caution">
    <text evidence="2">The sequence shown here is derived from an EMBL/GenBank/DDBJ whole genome shotgun (WGS) entry which is preliminary data.</text>
</comment>
<feature type="transmembrane region" description="Helical" evidence="1">
    <location>
        <begin position="65"/>
        <end position="87"/>
    </location>
</feature>
<evidence type="ECO:0000256" key="1">
    <source>
        <dbReference type="SAM" id="Phobius"/>
    </source>
</evidence>
<organism evidence="2 3">
    <name type="scientific">Nocardia cerradoensis</name>
    <dbReference type="NCBI Taxonomy" id="85688"/>
    <lineage>
        <taxon>Bacteria</taxon>
        <taxon>Bacillati</taxon>
        <taxon>Actinomycetota</taxon>
        <taxon>Actinomycetes</taxon>
        <taxon>Mycobacteriales</taxon>
        <taxon>Nocardiaceae</taxon>
        <taxon>Nocardia</taxon>
    </lineage>
</organism>
<feature type="transmembrane region" description="Helical" evidence="1">
    <location>
        <begin position="7"/>
        <end position="30"/>
    </location>
</feature>
<dbReference type="AlphaFoldDB" id="A0A231GXQ1"/>
<dbReference type="EMBL" id="NGAF01000020">
    <property type="protein sequence ID" value="OXR41358.1"/>
    <property type="molecule type" value="Genomic_DNA"/>
</dbReference>
<keyword evidence="1" id="KW-0812">Transmembrane</keyword>
<proteinExistence type="predicted"/>
<sequence>MRVVRALSGTVAAGLVVLAAVVLVAAVLGVRRGFPGPGASSAAWHIGMAVLALGAQIFSDRRRGIPAFFGSLVVFVAAGYLLVTQWWN</sequence>
<evidence type="ECO:0008006" key="4">
    <source>
        <dbReference type="Google" id="ProtNLM"/>
    </source>
</evidence>
<keyword evidence="3" id="KW-1185">Reference proteome</keyword>
<keyword evidence="1" id="KW-1133">Transmembrane helix</keyword>
<reference evidence="2 3" key="1">
    <citation type="submission" date="2017-07" db="EMBL/GenBank/DDBJ databases">
        <title>First draft Genome Sequence of Nocardia cerradoensis isolated from human infection.</title>
        <authorList>
            <person name="Carrasco G."/>
        </authorList>
    </citation>
    <scope>NUCLEOTIDE SEQUENCE [LARGE SCALE GENOMIC DNA]</scope>
    <source>
        <strain evidence="2 3">CNM20130759</strain>
    </source>
</reference>
<keyword evidence="1" id="KW-0472">Membrane</keyword>
<accession>A0A231GXQ1</accession>
<evidence type="ECO:0000313" key="3">
    <source>
        <dbReference type="Proteomes" id="UP000215506"/>
    </source>
</evidence>